<dbReference type="PANTHER" id="PTHR43795">
    <property type="entry name" value="BIFUNCTIONAL ASPARTATE AMINOTRANSFERASE AND GLUTAMATE/ASPARTATE-PREPHENATE AMINOTRANSFERASE-RELATED"/>
    <property type="match status" value="1"/>
</dbReference>
<dbReference type="Gene3D" id="1.10.20.110">
    <property type="match status" value="1"/>
</dbReference>
<evidence type="ECO:0000259" key="2">
    <source>
        <dbReference type="Pfam" id="PF00155"/>
    </source>
</evidence>
<dbReference type="GO" id="GO:0030170">
    <property type="term" value="F:pyridoxal phosphate binding"/>
    <property type="evidence" value="ECO:0007669"/>
    <property type="project" value="InterPro"/>
</dbReference>
<dbReference type="Gene3D" id="3.90.1150.10">
    <property type="entry name" value="Aspartate Aminotransferase, domain 1"/>
    <property type="match status" value="1"/>
</dbReference>
<dbReference type="InterPro" id="IPR015421">
    <property type="entry name" value="PyrdxlP-dep_Trfase_major"/>
</dbReference>
<dbReference type="InterPro" id="IPR022518">
    <property type="entry name" value="Aspartate_4-decarboxylase"/>
</dbReference>
<dbReference type="InterPro" id="IPR050478">
    <property type="entry name" value="Ethylene_sulfur-biosynth"/>
</dbReference>
<organism evidence="3 4">
    <name type="scientific">Peptostreptococcus russellii</name>
    <dbReference type="NCBI Taxonomy" id="215200"/>
    <lineage>
        <taxon>Bacteria</taxon>
        <taxon>Bacillati</taxon>
        <taxon>Bacillota</taxon>
        <taxon>Clostridia</taxon>
        <taxon>Peptostreptococcales</taxon>
        <taxon>Peptostreptococcaceae</taxon>
        <taxon>Peptostreptococcus</taxon>
    </lineage>
</organism>
<dbReference type="InterPro" id="IPR015422">
    <property type="entry name" value="PyrdxlP-dep_Trfase_small"/>
</dbReference>
<protein>
    <submittedName>
        <fullName evidence="3">Aspartate 4-decarboxylase</fullName>
    </submittedName>
</protein>
<gene>
    <name evidence="3" type="ORF">SAMN05216454_10459</name>
</gene>
<reference evidence="3 4" key="1">
    <citation type="submission" date="2016-10" db="EMBL/GenBank/DDBJ databases">
        <authorList>
            <person name="de Groot N.N."/>
        </authorList>
    </citation>
    <scope>NUCLEOTIDE SEQUENCE [LARGE SCALE GENOMIC DNA]</scope>
    <source>
        <strain evidence="3 4">Calf135</strain>
    </source>
</reference>
<dbReference type="SUPFAM" id="SSF53383">
    <property type="entry name" value="PLP-dependent transferases"/>
    <property type="match status" value="1"/>
</dbReference>
<evidence type="ECO:0000313" key="4">
    <source>
        <dbReference type="Proteomes" id="UP000199512"/>
    </source>
</evidence>
<dbReference type="Pfam" id="PF00155">
    <property type="entry name" value="Aminotran_1_2"/>
    <property type="match status" value="1"/>
</dbReference>
<dbReference type="Proteomes" id="UP000199512">
    <property type="component" value="Unassembled WGS sequence"/>
</dbReference>
<evidence type="ECO:0000313" key="3">
    <source>
        <dbReference type="EMBL" id="SEN45864.1"/>
    </source>
</evidence>
<dbReference type="RefSeq" id="WP_091974770.1">
    <property type="nucleotide sequence ID" value="NZ_FODF01000004.1"/>
</dbReference>
<name>A0A1H8GQ58_9FIRM</name>
<feature type="domain" description="Aminotransferase class I/classII large" evidence="2">
    <location>
        <begin position="156"/>
        <end position="513"/>
    </location>
</feature>
<dbReference type="NCBIfam" id="NF006755">
    <property type="entry name" value="PRK09275.1"/>
    <property type="match status" value="1"/>
</dbReference>
<dbReference type="CDD" id="cd00609">
    <property type="entry name" value="AAT_like"/>
    <property type="match status" value="1"/>
</dbReference>
<dbReference type="Gene3D" id="3.40.640.10">
    <property type="entry name" value="Type I PLP-dependent aspartate aminotransferase-like (Major domain)"/>
    <property type="match status" value="1"/>
</dbReference>
<accession>A0A1H8GQ58</accession>
<dbReference type="AlphaFoldDB" id="A0A1H8GQ58"/>
<sequence length="527" mass="60465">MKDIGYEKKLEKLGAFEVSSNMLKIAKNNDKNNTILNAGRGNPNWINTQARLAFARLIQWGVDESKRTIDFENMAGYTEKDGIYDRFCQYMKNDDEVDDFLRKAVAYCIDELGLEKDELIKEITDGVIGNNYPVPSRCLKNIEIILNDYLESILYNGVDLKNETVVFPVEGGTAAMCDILNSLKHNGLVNKGDKIAMNTPIFTPYIQIPRLTGFSMVEINLRSKEENNWHMEPEQIDKLLDPEIKAFFIVNPSNPASQAISDEILDRLAEILEKRKDLIIVTDDVYGTFVDGFRTIYSIAPHNTILVYSYSKLYGVTGWRTGLIAMHKENVCDRLIKELPEQKKNDLIYDYSIVSTDPEKMPFIDRMCADSRNIGLYHTSGLSTPQQIFMALMSLTHLVVKNDDKYIKKSKEIVSSRYHDLMSTLGLEENNYSYNAKYYSLINIYDIAERVYDKEFSEWMRNNFEEIDFLTRLSSENGAVLMGGVGFSAEKGTVRVSQANLPDKDYKELAERILNILEGYHKEYMNR</sequence>
<dbReference type="EMBL" id="FODF01000004">
    <property type="protein sequence ID" value="SEN45864.1"/>
    <property type="molecule type" value="Genomic_DNA"/>
</dbReference>
<dbReference type="InterPro" id="IPR015424">
    <property type="entry name" value="PyrdxlP-dep_Trfase"/>
</dbReference>
<dbReference type="GO" id="GO:0006520">
    <property type="term" value="P:amino acid metabolic process"/>
    <property type="evidence" value="ECO:0007669"/>
    <property type="project" value="TreeGrafter"/>
</dbReference>
<dbReference type="GO" id="GO:0008483">
    <property type="term" value="F:transaminase activity"/>
    <property type="evidence" value="ECO:0007669"/>
    <property type="project" value="TreeGrafter"/>
</dbReference>
<proteinExistence type="predicted"/>
<dbReference type="PANTHER" id="PTHR43795:SF2">
    <property type="entry name" value="BIFUNCTIONAL ASPARTATE AMINOTRANSFERASE AND GLUTAMATE_ASPARTATE-PREPHENATE AMINOTRANSFERASE"/>
    <property type="match status" value="1"/>
</dbReference>
<dbReference type="InterPro" id="IPR004839">
    <property type="entry name" value="Aminotransferase_I/II_large"/>
</dbReference>
<keyword evidence="4" id="KW-1185">Reference proteome</keyword>
<dbReference type="STRING" id="215200.SAMN05216454_10459"/>
<keyword evidence="1" id="KW-0663">Pyridoxal phosphate</keyword>
<dbReference type="OrthoDB" id="9804407at2"/>
<evidence type="ECO:0000256" key="1">
    <source>
        <dbReference type="ARBA" id="ARBA00022898"/>
    </source>
</evidence>
<dbReference type="NCBIfam" id="TIGR03801">
    <property type="entry name" value="asp_4_decarbox"/>
    <property type="match status" value="1"/>
</dbReference>